<name>A0ABM8FYX8_9CELL</name>
<evidence type="ECO:0000313" key="3">
    <source>
        <dbReference type="Proteomes" id="UP001321475"/>
    </source>
</evidence>
<reference evidence="3" key="1">
    <citation type="journal article" date="2019" name="Int. J. Syst. Evol. Microbiol.">
        <title>The Global Catalogue of Microorganisms (GCM) 10K type strain sequencing project: providing services to taxonomists for standard genome sequencing and annotation.</title>
        <authorList>
            <consortium name="The Broad Institute Genomics Platform"/>
            <consortium name="The Broad Institute Genome Sequencing Center for Infectious Disease"/>
            <person name="Wu L."/>
            <person name="Ma J."/>
        </authorList>
    </citation>
    <scope>NUCLEOTIDE SEQUENCE [LARGE SCALE GENOMIC DNA]</scope>
    <source>
        <strain evidence="3">NBRC 108565</strain>
    </source>
</reference>
<keyword evidence="1" id="KW-0472">Membrane</keyword>
<keyword evidence="3" id="KW-1185">Reference proteome</keyword>
<feature type="transmembrane region" description="Helical" evidence="1">
    <location>
        <begin position="172"/>
        <end position="191"/>
    </location>
</feature>
<feature type="transmembrane region" description="Helical" evidence="1">
    <location>
        <begin position="374"/>
        <end position="396"/>
    </location>
</feature>
<accession>A0ABM8FYX8</accession>
<organism evidence="2 3">
    <name type="scientific">Paraoerskovia sediminicola</name>
    <dbReference type="NCBI Taxonomy" id="1138587"/>
    <lineage>
        <taxon>Bacteria</taxon>
        <taxon>Bacillati</taxon>
        <taxon>Actinomycetota</taxon>
        <taxon>Actinomycetes</taxon>
        <taxon>Micrococcales</taxon>
        <taxon>Cellulomonadaceae</taxon>
        <taxon>Paraoerskovia</taxon>
    </lineage>
</organism>
<dbReference type="EMBL" id="AP027729">
    <property type="protein sequence ID" value="BDZ40961.1"/>
    <property type="molecule type" value="Genomic_DNA"/>
</dbReference>
<evidence type="ECO:0000256" key="1">
    <source>
        <dbReference type="SAM" id="Phobius"/>
    </source>
</evidence>
<evidence type="ECO:0000313" key="2">
    <source>
        <dbReference type="EMBL" id="BDZ40961.1"/>
    </source>
</evidence>
<dbReference type="Proteomes" id="UP001321475">
    <property type="component" value="Chromosome"/>
</dbReference>
<gene>
    <name evidence="2" type="ORF">GCM10025865_02600</name>
</gene>
<feature type="transmembrane region" description="Helical" evidence="1">
    <location>
        <begin position="100"/>
        <end position="127"/>
    </location>
</feature>
<evidence type="ECO:0008006" key="4">
    <source>
        <dbReference type="Google" id="ProtNLM"/>
    </source>
</evidence>
<proteinExistence type="predicted"/>
<feature type="transmembrane region" description="Helical" evidence="1">
    <location>
        <begin position="408"/>
        <end position="432"/>
    </location>
</feature>
<feature type="transmembrane region" description="Helical" evidence="1">
    <location>
        <begin position="133"/>
        <end position="151"/>
    </location>
</feature>
<keyword evidence="1" id="KW-1133">Transmembrane helix</keyword>
<feature type="transmembrane region" description="Helical" evidence="1">
    <location>
        <begin position="21"/>
        <end position="47"/>
    </location>
</feature>
<sequence>MVAHLLRLRFALLVNGFRRSVWQTIGFAVGAVYVLFVVVLAVGGVAALGLGSPDLAPDAVVTGGAVLVLGWWVLPLLFFGQDATLDPQHFSLFGIPARRLTAGLALAALVGIGGVALVLVSLGWSLAWLASPALVPVALVGGVAGVAVAVLGSRALTSTLAPFLEARRAREVTSIAVLVLGVLGWLAFVGTTGSGGSFDSRDLGPVIERVATVAAWTPVGAPWALAGDVSDGAWAALLARVAIVAATVAAAWWAWTRALARAMVTTSRPTASGSQQGLGWFARFPATPTGAVAARTATYWLRDPRYAGSLAVVPFMPVVLVVVAGGDLSSPLLLVAAPLVAMLFGFSLSNDVAYDHTAFALHVSTAVRGVSDRLGRVVPALAVSIPLVVAFALASAGLTGRWDLLPPVLGLSLGTLGVSLGVSAVVSVLYLYPVPKPGRAPSSNPPARP</sequence>
<feature type="transmembrane region" description="Helical" evidence="1">
    <location>
        <begin position="306"/>
        <end position="326"/>
    </location>
</feature>
<feature type="transmembrane region" description="Helical" evidence="1">
    <location>
        <begin position="233"/>
        <end position="255"/>
    </location>
</feature>
<dbReference type="RefSeq" id="WP_286218252.1">
    <property type="nucleotide sequence ID" value="NZ_AP027729.1"/>
</dbReference>
<protein>
    <recommendedName>
        <fullName evidence="4">ABC-2 type transport system permease protein</fullName>
    </recommendedName>
</protein>
<keyword evidence="1" id="KW-0812">Transmembrane</keyword>
<feature type="transmembrane region" description="Helical" evidence="1">
    <location>
        <begin position="59"/>
        <end position="79"/>
    </location>
</feature>
<feature type="transmembrane region" description="Helical" evidence="1">
    <location>
        <begin position="332"/>
        <end position="353"/>
    </location>
</feature>